<evidence type="ECO:0000313" key="3">
    <source>
        <dbReference type="Proteomes" id="UP000683417"/>
    </source>
</evidence>
<proteinExistence type="predicted"/>
<dbReference type="EMBL" id="CAJHIT010000002">
    <property type="protein sequence ID" value="CAD6500045.1"/>
    <property type="molecule type" value="Genomic_DNA"/>
</dbReference>
<dbReference type="Pfam" id="PF17667">
    <property type="entry name" value="Pkinase_fungal"/>
    <property type="match status" value="1"/>
</dbReference>
<name>A0A9W4GDP2_BLUGR</name>
<gene>
    <name evidence="2" type="ORF">BGTH12_LOCUS1403</name>
</gene>
<sequence length="256" mass="29384">MKEPYFQIKGQYSRTNRKKRAIESMGKVQIDFLAKSINLPKKSHVDWQDINVVGEFTISRGGEGRKDKFVQFSRSVREVFFAQPLRRFLHGFCLFQEEFELWGFDRSGAYGAGLQSIVDDKEMLIRAISSYILLSNEELRRDTSITQNGEEEFDQFSRSGEVPGPSIVFESGPIVQPMRLITRGTTCYEAKDESKVIKYSWSSAEKNTEVYLLNIAELFTPTGQFLVSSPAFGMPSRGTKDSLVKRFFMEIFLKEI</sequence>
<protein>
    <submittedName>
        <fullName evidence="2">BgTH12-04150</fullName>
    </submittedName>
</protein>
<evidence type="ECO:0000259" key="1">
    <source>
        <dbReference type="Pfam" id="PF17667"/>
    </source>
</evidence>
<evidence type="ECO:0000313" key="2">
    <source>
        <dbReference type="EMBL" id="CAD6500045.1"/>
    </source>
</evidence>
<accession>A0A9W4GDP2</accession>
<dbReference type="InterPro" id="IPR040976">
    <property type="entry name" value="Pkinase_fungal"/>
</dbReference>
<dbReference type="PANTHER" id="PTHR38248:SF2">
    <property type="entry name" value="FUNK1 11"/>
    <property type="match status" value="1"/>
</dbReference>
<reference evidence="2" key="1">
    <citation type="submission" date="2020-10" db="EMBL/GenBank/DDBJ databases">
        <authorList>
            <person name="Muller C M."/>
        </authorList>
    </citation>
    <scope>NUCLEOTIDE SEQUENCE</scope>
    <source>
        <strain evidence="2">THUN-12</strain>
    </source>
</reference>
<comment type="caution">
    <text evidence="2">The sequence shown here is derived from an EMBL/GenBank/DDBJ whole genome shotgun (WGS) entry which is preliminary data.</text>
</comment>
<dbReference type="AlphaFoldDB" id="A0A9W4GDP2"/>
<feature type="domain" description="Fungal-type protein kinase" evidence="1">
    <location>
        <begin position="38"/>
        <end position="216"/>
    </location>
</feature>
<dbReference type="PANTHER" id="PTHR38248">
    <property type="entry name" value="FUNK1 6"/>
    <property type="match status" value="1"/>
</dbReference>
<organism evidence="2 3">
    <name type="scientific">Blumeria graminis f. sp. triticale</name>
    <dbReference type="NCBI Taxonomy" id="1689686"/>
    <lineage>
        <taxon>Eukaryota</taxon>
        <taxon>Fungi</taxon>
        <taxon>Dikarya</taxon>
        <taxon>Ascomycota</taxon>
        <taxon>Pezizomycotina</taxon>
        <taxon>Leotiomycetes</taxon>
        <taxon>Erysiphales</taxon>
        <taxon>Erysiphaceae</taxon>
        <taxon>Blumeria</taxon>
    </lineage>
</organism>
<dbReference type="Proteomes" id="UP000683417">
    <property type="component" value="Unassembled WGS sequence"/>
</dbReference>